<feature type="transmembrane region" description="Helical" evidence="1">
    <location>
        <begin position="12"/>
        <end position="36"/>
    </location>
</feature>
<organism evidence="2 3">
    <name type="scientific">Treponema putidum</name>
    <dbReference type="NCBI Taxonomy" id="221027"/>
    <lineage>
        <taxon>Bacteria</taxon>
        <taxon>Pseudomonadati</taxon>
        <taxon>Spirochaetota</taxon>
        <taxon>Spirochaetia</taxon>
        <taxon>Spirochaetales</taxon>
        <taxon>Treponemataceae</taxon>
        <taxon>Treponema</taxon>
    </lineage>
</organism>
<evidence type="ECO:0000256" key="1">
    <source>
        <dbReference type="SAM" id="Phobius"/>
    </source>
</evidence>
<proteinExistence type="predicted"/>
<sequence length="120" mass="14153">MCENRKKEDNNICPNLCCCIIFTVSNIVLIIAFVTLYIFRKNDWEVEVFIICSIITVVMSVLNILFCILNFLYYKEKNKNHLLTEAYDKALKKLEDDRDKHMVDTPKKDIDKKRKISGNQ</sequence>
<keyword evidence="1" id="KW-0472">Membrane</keyword>
<dbReference type="Proteomes" id="UP001058682">
    <property type="component" value="Chromosome"/>
</dbReference>
<evidence type="ECO:0000313" key="2">
    <source>
        <dbReference type="EMBL" id="UTY32823.1"/>
    </source>
</evidence>
<keyword evidence="1" id="KW-0812">Transmembrane</keyword>
<evidence type="ECO:0000313" key="3">
    <source>
        <dbReference type="Proteomes" id="UP001058682"/>
    </source>
</evidence>
<dbReference type="RefSeq" id="WP_255818571.1">
    <property type="nucleotide sequence ID" value="NZ_CP038804.1"/>
</dbReference>
<keyword evidence="1" id="KW-1133">Transmembrane helix</keyword>
<dbReference type="EMBL" id="CP038804">
    <property type="protein sequence ID" value="UTY32823.1"/>
    <property type="molecule type" value="Genomic_DNA"/>
</dbReference>
<accession>A0AAE9SGL7</accession>
<gene>
    <name evidence="2" type="ORF">E4N74_01470</name>
</gene>
<name>A0AAE9SGL7_9SPIR</name>
<reference evidence="2" key="1">
    <citation type="submission" date="2019-04" db="EMBL/GenBank/DDBJ databases">
        <title>Whole genome sequencing of oral phylogroup 2 treponemes.</title>
        <authorList>
            <person name="Chan Y."/>
            <person name="Zeng H.H."/>
            <person name="Yu X.L."/>
            <person name="Leung W.K."/>
            <person name="Watt R.M."/>
        </authorList>
    </citation>
    <scope>NUCLEOTIDE SEQUENCE</scope>
    <source>
        <strain evidence="2">OMZ 835</strain>
    </source>
</reference>
<feature type="transmembrane region" description="Helical" evidence="1">
    <location>
        <begin position="48"/>
        <end position="73"/>
    </location>
</feature>
<protein>
    <submittedName>
        <fullName evidence="2">Uncharacterized protein</fullName>
    </submittedName>
</protein>
<dbReference type="AlphaFoldDB" id="A0AAE9SGL7"/>